<name>A0A6A6Q974_9PEZI</name>
<reference evidence="2" key="1">
    <citation type="journal article" date="2020" name="Stud. Mycol.">
        <title>101 Dothideomycetes genomes: a test case for predicting lifestyles and emergence of pathogens.</title>
        <authorList>
            <person name="Haridas S."/>
            <person name="Albert R."/>
            <person name="Binder M."/>
            <person name="Bloem J."/>
            <person name="Labutti K."/>
            <person name="Salamov A."/>
            <person name="Andreopoulos B."/>
            <person name="Baker S."/>
            <person name="Barry K."/>
            <person name="Bills G."/>
            <person name="Bluhm B."/>
            <person name="Cannon C."/>
            <person name="Castanera R."/>
            <person name="Culley D."/>
            <person name="Daum C."/>
            <person name="Ezra D."/>
            <person name="Gonzalez J."/>
            <person name="Henrissat B."/>
            <person name="Kuo A."/>
            <person name="Liang C."/>
            <person name="Lipzen A."/>
            <person name="Lutzoni F."/>
            <person name="Magnuson J."/>
            <person name="Mondo S."/>
            <person name="Nolan M."/>
            <person name="Ohm R."/>
            <person name="Pangilinan J."/>
            <person name="Park H.-J."/>
            <person name="Ramirez L."/>
            <person name="Alfaro M."/>
            <person name="Sun H."/>
            <person name="Tritt A."/>
            <person name="Yoshinaga Y."/>
            <person name="Zwiers L.-H."/>
            <person name="Turgeon B."/>
            <person name="Goodwin S."/>
            <person name="Spatafora J."/>
            <person name="Crous P."/>
            <person name="Grigoriev I."/>
        </authorList>
    </citation>
    <scope>NUCLEOTIDE SEQUENCE</scope>
    <source>
        <strain evidence="2">CBS 269.34</strain>
    </source>
</reference>
<protein>
    <submittedName>
        <fullName evidence="2">Uncharacterized protein</fullName>
    </submittedName>
</protein>
<gene>
    <name evidence="2" type="ORF">BU16DRAFT_228777</name>
</gene>
<dbReference type="Proteomes" id="UP000799750">
    <property type="component" value="Unassembled WGS sequence"/>
</dbReference>
<evidence type="ECO:0000313" key="3">
    <source>
        <dbReference type="Proteomes" id="UP000799750"/>
    </source>
</evidence>
<accession>A0A6A6Q974</accession>
<keyword evidence="3" id="KW-1185">Reference proteome</keyword>
<dbReference type="EMBL" id="MU004203">
    <property type="protein sequence ID" value="KAF2488516.1"/>
    <property type="molecule type" value="Genomic_DNA"/>
</dbReference>
<organism evidence="2 3">
    <name type="scientific">Lophium mytilinum</name>
    <dbReference type="NCBI Taxonomy" id="390894"/>
    <lineage>
        <taxon>Eukaryota</taxon>
        <taxon>Fungi</taxon>
        <taxon>Dikarya</taxon>
        <taxon>Ascomycota</taxon>
        <taxon>Pezizomycotina</taxon>
        <taxon>Dothideomycetes</taxon>
        <taxon>Pleosporomycetidae</taxon>
        <taxon>Mytilinidiales</taxon>
        <taxon>Mytilinidiaceae</taxon>
        <taxon>Lophium</taxon>
    </lineage>
</organism>
<evidence type="ECO:0000256" key="1">
    <source>
        <dbReference type="SAM" id="MobiDB-lite"/>
    </source>
</evidence>
<feature type="region of interest" description="Disordered" evidence="1">
    <location>
        <begin position="52"/>
        <end position="75"/>
    </location>
</feature>
<feature type="region of interest" description="Disordered" evidence="1">
    <location>
        <begin position="1"/>
        <end position="25"/>
    </location>
</feature>
<sequence>MPETAPKVLSRLLQDDAESQSPKLQTVYDRQGFSKQILEFVEALRKVVNGDKRRVKRQEASPEPHGERPDMSRGVLDDIAVRQPSSLGYQPCTAVESTQLAKMPGNSACCPSPRIDHNSHDTRVFGDDMIHSDYFGISTNDSGQALPHPTDLSVPQACSPWLDTQSTVNTASGDIDLGFYTQAFSALSASGSNPDFPPLAVSKFQASFPDDQNRYAGSNAT</sequence>
<proteinExistence type="predicted"/>
<dbReference type="AlphaFoldDB" id="A0A6A6Q974"/>
<evidence type="ECO:0000313" key="2">
    <source>
        <dbReference type="EMBL" id="KAF2488516.1"/>
    </source>
</evidence>